<evidence type="ECO:0000313" key="2">
    <source>
        <dbReference type="EMBL" id="CAH1258322.1"/>
    </source>
</evidence>
<dbReference type="AlphaFoldDB" id="A0A8J9ZQN5"/>
<dbReference type="PROSITE" id="PS51335">
    <property type="entry name" value="ELMO"/>
    <property type="match status" value="1"/>
</dbReference>
<dbReference type="PANTHER" id="PTHR12771:SF2">
    <property type="entry name" value="ELMO DOMAIN-CONTAINING PROTEIN 3"/>
    <property type="match status" value="1"/>
</dbReference>
<evidence type="ECO:0000259" key="1">
    <source>
        <dbReference type="PROSITE" id="PS51335"/>
    </source>
</evidence>
<dbReference type="OrthoDB" id="266227at2759"/>
<dbReference type="PANTHER" id="PTHR12771">
    <property type="entry name" value="ENGULFMENT AND CELL MOTILITY"/>
    <property type="match status" value="1"/>
</dbReference>
<dbReference type="EMBL" id="OV696688">
    <property type="protein sequence ID" value="CAH1258322.1"/>
    <property type="molecule type" value="Genomic_DNA"/>
</dbReference>
<organism evidence="2 3">
    <name type="scientific">Branchiostoma lanceolatum</name>
    <name type="common">Common lancelet</name>
    <name type="synonym">Amphioxus lanceolatum</name>
    <dbReference type="NCBI Taxonomy" id="7740"/>
    <lineage>
        <taxon>Eukaryota</taxon>
        <taxon>Metazoa</taxon>
        <taxon>Chordata</taxon>
        <taxon>Cephalochordata</taxon>
        <taxon>Leptocardii</taxon>
        <taxon>Amphioxiformes</taxon>
        <taxon>Branchiostomatidae</taxon>
        <taxon>Branchiostoma</taxon>
    </lineage>
</organism>
<feature type="domain" description="ELMO" evidence="1">
    <location>
        <begin position="162"/>
        <end position="316"/>
    </location>
</feature>
<dbReference type="InterPro" id="IPR050868">
    <property type="entry name" value="ELMO_domain-containing"/>
</dbReference>
<gene>
    <name evidence="2" type="primary">ELMOD3</name>
    <name evidence="2" type="ORF">BLAG_LOCUS15938</name>
</gene>
<dbReference type="InterPro" id="IPR006816">
    <property type="entry name" value="ELMO_dom"/>
</dbReference>
<sequence length="367" mass="41423">MIHSWKMNEVEKTVAANAPAPGALTGSAAIHPGKSPLMVLQANGLLTDFNKPVQEEEVSEDVLRAQEEWDAVETVQPENQSEGTGSLQNQSSLISFNEALAFFQTKDLSEYMMKIKPSVPRSGFSALCHWLFGPPRLQHSLHEERNLVFAMGLYPFDNTEETHMRVLQTVYKRLTGTKLDCPRFGGHWEQIGFQGSDPATDLRGTGFLGLMQVLYFVMEPRTLSLARDIYKLSLHETQNFPFCVMSINITRIALQALREGNLSKECNRRQQIIAVINDFYVATFYHLYQIWKSQHKTIADSGYVIQDVTTYVNKNPRAVIRELERYLSEKRANAIGQMDSPRGGNAGKDSFVGVCDLEPEEEEVDLV</sequence>
<protein>
    <submittedName>
        <fullName evidence="2">ELMOD3 protein</fullName>
    </submittedName>
</protein>
<dbReference type="Proteomes" id="UP000838412">
    <property type="component" value="Chromosome 3"/>
</dbReference>
<accession>A0A8J9ZQN5</accession>
<evidence type="ECO:0000313" key="3">
    <source>
        <dbReference type="Proteomes" id="UP000838412"/>
    </source>
</evidence>
<reference evidence="2" key="1">
    <citation type="submission" date="2022-01" db="EMBL/GenBank/DDBJ databases">
        <authorList>
            <person name="Braso-Vives M."/>
        </authorList>
    </citation>
    <scope>NUCLEOTIDE SEQUENCE</scope>
</reference>
<keyword evidence="3" id="KW-1185">Reference proteome</keyword>
<proteinExistence type="predicted"/>
<name>A0A8J9ZQN5_BRALA</name>
<dbReference type="Pfam" id="PF04727">
    <property type="entry name" value="ELMO_CED12"/>
    <property type="match status" value="1"/>
</dbReference>